<protein>
    <submittedName>
        <fullName evidence="1">Uncharacterized protein</fullName>
    </submittedName>
</protein>
<dbReference type="PhylomeDB" id="A0A0G4G8U3"/>
<dbReference type="Proteomes" id="UP000041254">
    <property type="component" value="Unassembled WGS sequence"/>
</dbReference>
<evidence type="ECO:0000313" key="1">
    <source>
        <dbReference type="EMBL" id="CEM25271.1"/>
    </source>
</evidence>
<dbReference type="InParanoid" id="A0A0G4G8U3"/>
<organism evidence="1 2">
    <name type="scientific">Vitrella brassicaformis (strain CCMP3155)</name>
    <dbReference type="NCBI Taxonomy" id="1169540"/>
    <lineage>
        <taxon>Eukaryota</taxon>
        <taxon>Sar</taxon>
        <taxon>Alveolata</taxon>
        <taxon>Colpodellida</taxon>
        <taxon>Vitrellaceae</taxon>
        <taxon>Vitrella</taxon>
    </lineage>
</organism>
<evidence type="ECO:0000313" key="2">
    <source>
        <dbReference type="Proteomes" id="UP000041254"/>
    </source>
</evidence>
<dbReference type="AlphaFoldDB" id="A0A0G4G8U3"/>
<keyword evidence="2" id="KW-1185">Reference proteome</keyword>
<name>A0A0G4G8U3_VITBC</name>
<dbReference type="EMBL" id="CDMY01000594">
    <property type="protein sequence ID" value="CEM25271.1"/>
    <property type="molecule type" value="Genomic_DNA"/>
</dbReference>
<reference evidence="1 2" key="1">
    <citation type="submission" date="2014-11" db="EMBL/GenBank/DDBJ databases">
        <authorList>
            <person name="Zhu J."/>
            <person name="Qi W."/>
            <person name="Song R."/>
        </authorList>
    </citation>
    <scope>NUCLEOTIDE SEQUENCE [LARGE SCALE GENOMIC DNA]</scope>
</reference>
<gene>
    <name evidence="1" type="ORF">Vbra_22977</name>
</gene>
<accession>A0A0G4G8U3</accession>
<sequence>MAVYAPLPIATTDGRFEDTNTRLRDGVACDSELVKTPYVYVYLLAGGHSRPPAPDQVLDGGEKHVCRCKGECVLSFKDGIVVVGLEACFAALPVSNGTAGKHEKGGEGEGDK</sequence>
<proteinExistence type="predicted"/>
<dbReference type="VEuPathDB" id="CryptoDB:Vbra_22977"/>